<feature type="signal peptide" evidence="2">
    <location>
        <begin position="1"/>
        <end position="23"/>
    </location>
</feature>
<name>A0A7W6F243_9SPHN</name>
<organism evidence="3 4">
    <name type="scientific">Sphingomonas pseudosanguinis</name>
    <dbReference type="NCBI Taxonomy" id="413712"/>
    <lineage>
        <taxon>Bacteria</taxon>
        <taxon>Pseudomonadati</taxon>
        <taxon>Pseudomonadota</taxon>
        <taxon>Alphaproteobacteria</taxon>
        <taxon>Sphingomonadales</taxon>
        <taxon>Sphingomonadaceae</taxon>
        <taxon>Sphingomonas</taxon>
    </lineage>
</organism>
<comment type="caution">
    <text evidence="3">The sequence shown here is derived from an EMBL/GenBank/DDBJ whole genome shotgun (WGS) entry which is preliminary data.</text>
</comment>
<dbReference type="EMBL" id="JACIDH010000002">
    <property type="protein sequence ID" value="MBB3878579.1"/>
    <property type="molecule type" value="Genomic_DNA"/>
</dbReference>
<protein>
    <submittedName>
        <fullName evidence="3">Uncharacterized protein (DUF885 family)</fullName>
    </submittedName>
</protein>
<evidence type="ECO:0000256" key="1">
    <source>
        <dbReference type="SAM" id="MobiDB-lite"/>
    </source>
</evidence>
<keyword evidence="4" id="KW-1185">Reference proteome</keyword>
<evidence type="ECO:0000313" key="4">
    <source>
        <dbReference type="Proteomes" id="UP000538670"/>
    </source>
</evidence>
<feature type="chain" id="PRO_5030585613" evidence="2">
    <location>
        <begin position="24"/>
        <end position="600"/>
    </location>
</feature>
<dbReference type="RefSeq" id="WP_240455982.1">
    <property type="nucleotide sequence ID" value="NZ_JACIDH010000002.1"/>
</dbReference>
<keyword evidence="2" id="KW-0732">Signal</keyword>
<gene>
    <name evidence="3" type="ORF">GGR48_000992</name>
</gene>
<dbReference type="Proteomes" id="UP000538670">
    <property type="component" value="Unassembled WGS sequence"/>
</dbReference>
<evidence type="ECO:0000313" key="3">
    <source>
        <dbReference type="EMBL" id="MBB3878579.1"/>
    </source>
</evidence>
<dbReference type="InterPro" id="IPR010281">
    <property type="entry name" value="DUF885"/>
</dbReference>
<feature type="region of interest" description="Disordered" evidence="1">
    <location>
        <begin position="61"/>
        <end position="84"/>
    </location>
</feature>
<accession>A0A7W6F243</accession>
<sequence length="600" mass="66572">MTNHMTRLLAGVSLLLAPALVGAAPHPAQKRASAARPANNADARFRTLSEAEYKWRIDQNAADEDSGSAGSKQLPDEGPQAQAARLARWEATAKALDGIDPATLSPDARIDYMVYKGQIDALLAAQRFRDYEKPLTADTSFWGNLASWSRGSFTRESQYRDYLAMMRAMPRYYDQQIANMRAGLARGFTPPAITLKGRDIGVAQVVDGGAGDDQPFYAPFRTMPATMPAAIAAALRAEAKAAIRDDVLPAHRKLLAFLRNDYIPHAQVSTAAYDLPDGKAYYRSKIREYVTADMTPEQVHAIGLSEMKRIRARMDGVMKEVKFKGDFAAFLTFLRTDPQFYAKTPQELLDRAAWFAKSFDGIASDWFGRLPRSRFAIKPVPEDLAPFYTAGRGGTGIYLVNTYDLPSRSLYALPALTLHESAPGHAFQMPLAAENKDLPAFRRDSYLSAYGEGWALYCEALGEDMGFYKTPYDRFGMLSYQAWRAARLVVDTGIHALGWTRAQAQAYLHDNTALSDHEIETEVDRYIAWPGQALSYSMGQLAFQRARAKAEKALGPKFNIRAWHDAMLQLGYVPLPVIEARTDRFIAQGGKGPYPDEEGS</sequence>
<dbReference type="Pfam" id="PF05960">
    <property type="entry name" value="DUF885"/>
    <property type="match status" value="1"/>
</dbReference>
<dbReference type="PANTHER" id="PTHR33361:SF2">
    <property type="entry name" value="DUF885 DOMAIN-CONTAINING PROTEIN"/>
    <property type="match status" value="1"/>
</dbReference>
<reference evidence="3 4" key="1">
    <citation type="submission" date="2020-08" db="EMBL/GenBank/DDBJ databases">
        <title>Genomic Encyclopedia of Type Strains, Phase IV (KMG-IV): sequencing the most valuable type-strain genomes for metagenomic binning, comparative biology and taxonomic classification.</title>
        <authorList>
            <person name="Goeker M."/>
        </authorList>
    </citation>
    <scope>NUCLEOTIDE SEQUENCE [LARGE SCALE GENOMIC DNA]</scope>
    <source>
        <strain evidence="3 4">DSM 19512</strain>
    </source>
</reference>
<evidence type="ECO:0000256" key="2">
    <source>
        <dbReference type="SAM" id="SignalP"/>
    </source>
</evidence>
<dbReference type="PANTHER" id="PTHR33361">
    <property type="entry name" value="GLR0591 PROTEIN"/>
    <property type="match status" value="1"/>
</dbReference>
<proteinExistence type="predicted"/>
<dbReference type="AlphaFoldDB" id="A0A7W6F243"/>